<name>A0A382ZH00_9ZZZZ</name>
<accession>A0A382ZH00</accession>
<dbReference type="EMBL" id="UINC01183630">
    <property type="protein sequence ID" value="SVD94479.1"/>
    <property type="molecule type" value="Genomic_DNA"/>
</dbReference>
<sequence>MKILPVLEKLGYAGKDLWYGPGGGDEDTYEMLALGWPEENPPLSGLDVFESTWAEIVAEEKDEEYIEQREFSGYALIPNQLDMLYWDVSSGVFGDEAKNSAWFLHCSGVKEQFPKP</sequence>
<organism evidence="1">
    <name type="scientific">marine metagenome</name>
    <dbReference type="NCBI Taxonomy" id="408172"/>
    <lineage>
        <taxon>unclassified sequences</taxon>
        <taxon>metagenomes</taxon>
        <taxon>ecological metagenomes</taxon>
    </lineage>
</organism>
<reference evidence="1" key="1">
    <citation type="submission" date="2018-05" db="EMBL/GenBank/DDBJ databases">
        <authorList>
            <person name="Lanie J.A."/>
            <person name="Ng W.-L."/>
            <person name="Kazmierczak K.M."/>
            <person name="Andrzejewski T.M."/>
            <person name="Davidsen T.M."/>
            <person name="Wayne K.J."/>
            <person name="Tettelin H."/>
            <person name="Glass J.I."/>
            <person name="Rusch D."/>
            <person name="Podicherti R."/>
            <person name="Tsui H.-C.T."/>
            <person name="Winkler M.E."/>
        </authorList>
    </citation>
    <scope>NUCLEOTIDE SEQUENCE</scope>
</reference>
<dbReference type="AlphaFoldDB" id="A0A382ZH00"/>
<gene>
    <name evidence="1" type="ORF">METZ01_LOCUS447333</name>
</gene>
<proteinExistence type="predicted"/>
<evidence type="ECO:0000313" key="1">
    <source>
        <dbReference type="EMBL" id="SVD94479.1"/>
    </source>
</evidence>
<protein>
    <submittedName>
        <fullName evidence="1">Uncharacterized protein</fullName>
    </submittedName>
</protein>